<dbReference type="CDD" id="cd12797">
    <property type="entry name" value="M23_peptidase"/>
    <property type="match status" value="1"/>
</dbReference>
<dbReference type="SUPFAM" id="SSF51261">
    <property type="entry name" value="Duplicated hybrid motif"/>
    <property type="match status" value="1"/>
</dbReference>
<dbReference type="PANTHER" id="PTHR21666">
    <property type="entry name" value="PEPTIDASE-RELATED"/>
    <property type="match status" value="1"/>
</dbReference>
<accession>A0AAE0LBB6</accession>
<dbReference type="PANTHER" id="PTHR21666:SF290">
    <property type="entry name" value="PEPTIDASE M23 DOMAIN PROTEIN"/>
    <property type="match status" value="1"/>
</dbReference>
<protein>
    <recommendedName>
        <fullName evidence="1">M23ase beta-sheet core domain-containing protein</fullName>
    </recommendedName>
</protein>
<dbReference type="Pfam" id="PF01551">
    <property type="entry name" value="Peptidase_M23"/>
    <property type="match status" value="1"/>
</dbReference>
<dbReference type="InterPro" id="IPR011055">
    <property type="entry name" value="Dup_hybrid_motif"/>
</dbReference>
<reference evidence="2 3" key="1">
    <citation type="journal article" date="2015" name="Genome Biol. Evol.">
        <title>Comparative Genomics of a Bacterivorous Green Alga Reveals Evolutionary Causalities and Consequences of Phago-Mixotrophic Mode of Nutrition.</title>
        <authorList>
            <person name="Burns J.A."/>
            <person name="Paasch A."/>
            <person name="Narechania A."/>
            <person name="Kim E."/>
        </authorList>
    </citation>
    <scope>NUCLEOTIDE SEQUENCE [LARGE SCALE GENOMIC DNA]</scope>
    <source>
        <strain evidence="2 3">PLY_AMNH</strain>
    </source>
</reference>
<gene>
    <name evidence="2" type="ORF">CYMTET_13307</name>
</gene>
<keyword evidence="3" id="KW-1185">Reference proteome</keyword>
<organism evidence="2 3">
    <name type="scientific">Cymbomonas tetramitiformis</name>
    <dbReference type="NCBI Taxonomy" id="36881"/>
    <lineage>
        <taxon>Eukaryota</taxon>
        <taxon>Viridiplantae</taxon>
        <taxon>Chlorophyta</taxon>
        <taxon>Pyramimonadophyceae</taxon>
        <taxon>Pyramimonadales</taxon>
        <taxon>Pyramimonadaceae</taxon>
        <taxon>Cymbomonas</taxon>
    </lineage>
</organism>
<comment type="caution">
    <text evidence="2">The sequence shown here is derived from an EMBL/GenBank/DDBJ whole genome shotgun (WGS) entry which is preliminary data.</text>
</comment>
<feature type="domain" description="M23ase beta-sheet core" evidence="1">
    <location>
        <begin position="217"/>
        <end position="308"/>
    </location>
</feature>
<proteinExistence type="predicted"/>
<dbReference type="Gene3D" id="2.70.70.10">
    <property type="entry name" value="Glucose Permease (Domain IIA)"/>
    <property type="match status" value="1"/>
</dbReference>
<dbReference type="EMBL" id="LGRX02005288">
    <property type="protein sequence ID" value="KAK3278777.1"/>
    <property type="molecule type" value="Genomic_DNA"/>
</dbReference>
<dbReference type="AlphaFoldDB" id="A0AAE0LBB6"/>
<dbReference type="InterPro" id="IPR050570">
    <property type="entry name" value="Cell_wall_metabolism_enzyme"/>
</dbReference>
<evidence type="ECO:0000313" key="2">
    <source>
        <dbReference type="EMBL" id="KAK3278777.1"/>
    </source>
</evidence>
<dbReference type="GO" id="GO:0004222">
    <property type="term" value="F:metalloendopeptidase activity"/>
    <property type="evidence" value="ECO:0007669"/>
    <property type="project" value="TreeGrafter"/>
</dbReference>
<dbReference type="InterPro" id="IPR016047">
    <property type="entry name" value="M23ase_b-sheet_dom"/>
</dbReference>
<evidence type="ECO:0000313" key="3">
    <source>
        <dbReference type="Proteomes" id="UP001190700"/>
    </source>
</evidence>
<evidence type="ECO:0000259" key="1">
    <source>
        <dbReference type="Pfam" id="PF01551"/>
    </source>
</evidence>
<sequence length="375" mass="40831">MDILDSFRRSATSDPRSSIVALKREVARPFSSAKKSIQNAFKKDKIEHYISSTNPAQGDTVAILVAVPKPRTPVGVLHNLLREKHGGGLVKASLDGQTVQVYSKTNDVWRALIPTTPLCTTGSKLLEVQLLDGRHEDLRLDLKVCKRDFATQSIWLKPSKSNLQRSEEEHIQVNSALSSTTPEQAWSGPFKQPTRGVVTTEYGLRRYYNGNWAANYYHRGIDYGAPEGEPVISPAGGRVSLVGFEDGGYHVHGNCVCVDHGQGVVSLMMHLKSVAVKQGDFVETGDVLGEVGETGLATGPHLHWGLWVLVQQGVLQLPGLRGLGEICELLLLLLIDGCIPSRACWLGVRAPLRSESAGEAAPVRDLARLLLLDPA</sequence>
<dbReference type="Proteomes" id="UP001190700">
    <property type="component" value="Unassembled WGS sequence"/>
</dbReference>
<name>A0AAE0LBB6_9CHLO</name>